<dbReference type="InterPro" id="IPR056732">
    <property type="entry name" value="GBD_ATRN"/>
</dbReference>
<feature type="domain" description="Laminin EGF-like" evidence="17">
    <location>
        <begin position="932"/>
        <end position="979"/>
    </location>
</feature>
<dbReference type="PROSITE" id="PS01248">
    <property type="entry name" value="EGF_LAM_1"/>
    <property type="match status" value="1"/>
</dbReference>
<keyword evidence="8 15" id="KW-0472">Membrane</keyword>
<feature type="disulfide bond" evidence="13">
    <location>
        <begin position="915"/>
        <end position="929"/>
    </location>
</feature>
<dbReference type="GO" id="GO:0005794">
    <property type="term" value="C:Golgi apparatus"/>
    <property type="evidence" value="ECO:0007669"/>
    <property type="project" value="TreeGrafter"/>
</dbReference>
<evidence type="ECO:0000259" key="16">
    <source>
        <dbReference type="PROSITE" id="PS01180"/>
    </source>
</evidence>
<dbReference type="Gene3D" id="2.10.25.10">
    <property type="entry name" value="Laminin"/>
    <property type="match status" value="2"/>
</dbReference>
<dbReference type="SMART" id="SM00180">
    <property type="entry name" value="EGF_Lam"/>
    <property type="match status" value="2"/>
</dbReference>
<evidence type="ECO:0000256" key="10">
    <source>
        <dbReference type="ARBA" id="ARBA00023180"/>
    </source>
</evidence>
<evidence type="ECO:0000256" key="13">
    <source>
        <dbReference type="PROSITE-ProRule" id="PRU00460"/>
    </source>
</evidence>
<feature type="region of interest" description="Disordered" evidence="14">
    <location>
        <begin position="1662"/>
        <end position="1688"/>
    </location>
</feature>
<evidence type="ECO:0000256" key="2">
    <source>
        <dbReference type="ARBA" id="ARBA00022441"/>
    </source>
</evidence>
<accession>A0AAD4RBX9</accession>
<evidence type="ECO:0000256" key="14">
    <source>
        <dbReference type="SAM" id="MobiDB-lite"/>
    </source>
</evidence>
<keyword evidence="6" id="KW-0677">Repeat</keyword>
<reference evidence="18" key="1">
    <citation type="submission" date="2022-01" db="EMBL/GenBank/DDBJ databases">
        <title>Genome Sequence Resource for Two Populations of Ditylenchus destructor, the Migratory Endoparasitic Phytonematode.</title>
        <authorList>
            <person name="Zhang H."/>
            <person name="Lin R."/>
            <person name="Xie B."/>
        </authorList>
    </citation>
    <scope>NUCLEOTIDE SEQUENCE</scope>
    <source>
        <strain evidence="18">BazhouSP</strain>
    </source>
</reference>
<evidence type="ECO:0000256" key="8">
    <source>
        <dbReference type="ARBA" id="ARBA00023136"/>
    </source>
</evidence>
<dbReference type="InterPro" id="IPR015915">
    <property type="entry name" value="Kelch-typ_b-propeller"/>
</dbReference>
<keyword evidence="5" id="KW-0732">Signal</keyword>
<dbReference type="PANTHER" id="PTHR46376:SF2">
    <property type="entry name" value="DISTRACTED, ISOFORM B"/>
    <property type="match status" value="1"/>
</dbReference>
<dbReference type="InterPro" id="IPR035914">
    <property type="entry name" value="Sperma_CUB_dom_sf"/>
</dbReference>
<evidence type="ECO:0000256" key="1">
    <source>
        <dbReference type="ARBA" id="ARBA00004167"/>
    </source>
</evidence>
<dbReference type="CDD" id="cd00055">
    <property type="entry name" value="EGF_Lam"/>
    <property type="match status" value="2"/>
</dbReference>
<dbReference type="InterPro" id="IPR016201">
    <property type="entry name" value="PSI"/>
</dbReference>
<dbReference type="Pfam" id="PF00431">
    <property type="entry name" value="CUB"/>
    <property type="match status" value="1"/>
</dbReference>
<protein>
    <submittedName>
        <fullName evidence="18">Kelch motif domain-containing protein</fullName>
    </submittedName>
</protein>
<evidence type="ECO:0000313" key="19">
    <source>
        <dbReference type="Proteomes" id="UP001201812"/>
    </source>
</evidence>
<dbReference type="Pfam" id="PF24973">
    <property type="entry name" value="EGF_LMN_ATRN"/>
    <property type="match status" value="1"/>
</dbReference>
<keyword evidence="19" id="KW-1185">Reference proteome</keyword>
<evidence type="ECO:0000256" key="5">
    <source>
        <dbReference type="ARBA" id="ARBA00022729"/>
    </source>
</evidence>
<dbReference type="PROSITE" id="PS01180">
    <property type="entry name" value="CUB"/>
    <property type="match status" value="1"/>
</dbReference>
<evidence type="ECO:0000313" key="18">
    <source>
        <dbReference type="EMBL" id="KAI1725432.1"/>
    </source>
</evidence>
<dbReference type="InterPro" id="IPR000859">
    <property type="entry name" value="CUB_dom"/>
</dbReference>
<dbReference type="PROSITE" id="PS50027">
    <property type="entry name" value="EGF_LAM_2"/>
    <property type="match status" value="2"/>
</dbReference>
<dbReference type="InterPro" id="IPR051568">
    <property type="entry name" value="LZTR1/Attractin"/>
</dbReference>
<keyword evidence="2" id="KW-0880">Kelch repeat</keyword>
<dbReference type="Pfam" id="PF00053">
    <property type="entry name" value="EGF_laminin"/>
    <property type="match status" value="1"/>
</dbReference>
<evidence type="ECO:0000256" key="9">
    <source>
        <dbReference type="ARBA" id="ARBA00023157"/>
    </source>
</evidence>
<sequence length="2075" mass="229075">MLNQIPQQVYKLAGRAARLQNLVINLVLTEALVPTETVCPPGWTGAQCDSCFGRIRKNATTRGYITDGPVNYSASAKCIWIIESDGKGPLLLRLEEFFTECCWDHLYIYDGDSVYGNLIAAFSGSLTGAEVVASSGKAIVYFISDLAFNLPGFNVSYVSGSCLNNCAGHGVCTKNGKCECENFSYRGKSGPCKNRGYCERGKCVCPSQTHGDNCQELTLNPVWDSLIVSPADLFQPRASHKSVLIGNEIWTFGGMLFNTSRKANDLTYFDITTQEFSVASTSSSPSPRYDHSMVYYENDKSRKIYVFGGVVNENTITNELWSLTLSATDLKWTLISAHDESPSAVPAAVAGHTAHVIGDEMFVFFGYNPFEETNKWRSVDIESDSTILGRFGHSSVVFREVDKKAMVLLYGGYNAPLNGYSYAISDELLLYDPTDQNWISLGSTGLPLFRHTSVLLDGIMLIVGGNSHNESSRARQNDCYSNQMLAFDTVCKEWLKISINDAKQSSSRYGHSAVANEHAMFVLGGFNGLMHNDVLKFTPAACNTQASSMEECENTANGVRCVFYNKLCKKAEQNTSYRQPFLSFIKSDSPRLQADCSSKRDHHISTCADIKECNDCLYQKGCGWCESTTSCLGSDSACTDGLLTDRSRCFSGKRRKKLVRPRPCSLATNCFACRQMKHCTWFTNLETKHICVSLADETMLIEEHNRIQAEKLSSASPAALPQSSQLMTSAVQVSPTSRHLMSMDIGSFPLSNERPQSNNTCPLPCSEHINCQTCVQSQCMWCPSTRRCVAMDTYMISFPYGQCQSWVTAANTNHACQLDPYDCEVQKTCSDCQLVGPRCGWCDDGSGTGLGKCLPGSGSEPLQKDLCPASRWFFTGEPSCQCNGHSTCTGDNSTVGNRKCRQCADKTRGEHCELCDLGYFGDPRNGGTCKECQCNGQATKCNPETGDCYCSTKGVTGPHCDRCEQKYIGDPKNGRPCTYELVIDFIFTFKLDGEDAKDKYVNKINFFSTPFKALVDVQFSITCEGESGAKVSINLTTNGIDGRPGHSKQLMAGQLCTSTGIKRTYSASDPGYAFGTDANTTFFVKVRDFVTPIKIVISFAQSPPINWVLFFVIFAACFIVLLVVAGLLWMIKLRVEWYRNIRRRHDEIEEMASRPFASVKLDLSSDSSNAAPAPISIEPCGNYQCGIYTLIVRLPTGGRPFTPEGTSGLAVASSLCQLTHSQLALLQPPEPTEQQQQNRKSAFRRDYAYLPATTELPIAQKQRRAVVCLGLITTLFDESVAAARKAHTIWTDDRGPCYDRPLNKRVSYHYYISALNSATPPIVPEEKSIFIISGGEIIVWGMSVYGIVSSDVANELNHSGLSTSHKRVNCLQPLCVPEPKRQQLSSLFDELPTLDTDTKCCMKTGLLTSSTMDACFPVLSQPQLAVEKSTSTTFSSVDNVLAEPELILSYNNANCFTTDEEYADDTSLLSNLPTSVDDFQAKELHLKHERHYSSPLTSRLQSPIISSTFNESGAGSIFSDNINYLGSRTHSVSSNSQNAAEDLDEEDLEVAMINESFEEQQKQSKIYDCMNLKSLFYGTATEYSNAVEPKVAEIVYSSESIKNTIKYFESSDSECDDDESENATPPVNMSANEFFPLLTPKSRQFVRRSSSKYMRAYSPVGILSKYNPPRPSKEDPSDESENDEEKSRRLDMELEKMMLEGEDEIFPQSFESTAAIEELQVDKKRFSVATGTVPVTMTVPSHDSIQEYSDNEEAASQIAQAVAYGVVASLFASPTLDLSGMDSPSQEIQENTIEAVEEKMFQKISEEGMLRHMNDSLLSGSSGIDGCDEGYGLTDLNANDDEKLKPDALSSFYVNNSSSSGHSSWATISSNDEQKVPAIDSWEDLDDNSDIVTAKMNEVKNAIDMARMSKADQSRADILPAIAIGSPNELSCLDHVLEAHCSSAKTESEISDVTKMLGWDLSCKKVDDHHFLLVFASAAKASEALFSQRNNWMKLNLLEEACALSRIKASEWKDALKPKSSGRRPQSSATVARRMIGNALGVRVKVSQELLEKETKQLALVKEQKRMKKEIWESN</sequence>
<dbReference type="Pfam" id="PF24981">
    <property type="entry name" value="Beta-prop_ATRN-LZTR1"/>
    <property type="match status" value="1"/>
</dbReference>
<dbReference type="Gene3D" id="2.60.120.290">
    <property type="entry name" value="Spermadhesin, CUB domain"/>
    <property type="match status" value="1"/>
</dbReference>
<evidence type="ECO:0000256" key="15">
    <source>
        <dbReference type="SAM" id="Phobius"/>
    </source>
</evidence>
<feature type="transmembrane region" description="Helical" evidence="15">
    <location>
        <begin position="1107"/>
        <end position="1131"/>
    </location>
</feature>
<dbReference type="InterPro" id="IPR002165">
    <property type="entry name" value="Plexin_repeat"/>
</dbReference>
<dbReference type="InterPro" id="IPR056737">
    <property type="entry name" value="Beta-prop_ATRN-MKLN-like"/>
</dbReference>
<gene>
    <name evidence="18" type="ORF">DdX_02090</name>
</gene>
<dbReference type="SMART" id="SM00042">
    <property type="entry name" value="CUB"/>
    <property type="match status" value="1"/>
</dbReference>
<feature type="domain" description="CUB" evidence="16">
    <location>
        <begin position="51"/>
        <end position="160"/>
    </location>
</feature>
<dbReference type="SUPFAM" id="SSF117281">
    <property type="entry name" value="Kelch motif"/>
    <property type="match status" value="2"/>
</dbReference>
<dbReference type="SMART" id="SM00423">
    <property type="entry name" value="PSI"/>
    <property type="match status" value="3"/>
</dbReference>
<dbReference type="InterPro" id="IPR002049">
    <property type="entry name" value="LE_dom"/>
</dbReference>
<dbReference type="EMBL" id="JAKKPZ010000002">
    <property type="protein sequence ID" value="KAI1725432.1"/>
    <property type="molecule type" value="Genomic_DNA"/>
</dbReference>
<feature type="disulfide bond" evidence="13">
    <location>
        <begin position="963"/>
        <end position="977"/>
    </location>
</feature>
<evidence type="ECO:0000256" key="4">
    <source>
        <dbReference type="ARBA" id="ARBA00022692"/>
    </source>
</evidence>
<keyword evidence="7 15" id="KW-1133">Transmembrane helix</keyword>
<keyword evidence="10" id="KW-0325">Glycoprotein</keyword>
<comment type="caution">
    <text evidence="13">Lacks conserved residue(s) required for the propagation of feature annotation.</text>
</comment>
<evidence type="ECO:0000256" key="7">
    <source>
        <dbReference type="ARBA" id="ARBA00022989"/>
    </source>
</evidence>
<dbReference type="Pfam" id="PF01437">
    <property type="entry name" value="PSI"/>
    <property type="match status" value="1"/>
</dbReference>
<dbReference type="Gene3D" id="2.120.10.80">
    <property type="entry name" value="Kelch-type beta propeller"/>
    <property type="match status" value="2"/>
</dbReference>
<dbReference type="Proteomes" id="UP001201812">
    <property type="component" value="Unassembled WGS sequence"/>
</dbReference>
<dbReference type="GO" id="GO:0016020">
    <property type="term" value="C:membrane"/>
    <property type="evidence" value="ECO:0007669"/>
    <property type="project" value="UniProtKB-SubCell"/>
</dbReference>
<keyword evidence="9 13" id="KW-1015">Disulfide bond</keyword>
<evidence type="ECO:0000256" key="3">
    <source>
        <dbReference type="ARBA" id="ARBA00022536"/>
    </source>
</evidence>
<comment type="caution">
    <text evidence="18">The sequence shown here is derived from an EMBL/GenBank/DDBJ whole genome shotgun (WGS) entry which is preliminary data.</text>
</comment>
<keyword evidence="4 15" id="KW-0812">Transmembrane</keyword>
<dbReference type="InterPro" id="IPR056863">
    <property type="entry name" value="LMN_ATRN_NET-like_EGF"/>
</dbReference>
<evidence type="ECO:0000259" key="17">
    <source>
        <dbReference type="PROSITE" id="PS50027"/>
    </source>
</evidence>
<keyword evidence="11 13" id="KW-0424">Laminin EGF-like domain</keyword>
<feature type="transmembrane region" description="Helical" evidence="15">
    <location>
        <begin position="1329"/>
        <end position="1348"/>
    </location>
</feature>
<keyword evidence="3" id="KW-0245">EGF-like domain</keyword>
<dbReference type="CDD" id="cd00041">
    <property type="entry name" value="CUB"/>
    <property type="match status" value="1"/>
</dbReference>
<dbReference type="PANTHER" id="PTHR46376">
    <property type="entry name" value="LEUCINE-ZIPPER-LIKE TRANSCRIPTIONAL REGULATOR 1"/>
    <property type="match status" value="1"/>
</dbReference>
<feature type="disulfide bond" evidence="13">
    <location>
        <begin position="903"/>
        <end position="912"/>
    </location>
</feature>
<comment type="subcellular location">
    <subcellularLocation>
        <location evidence="1">Membrane</location>
        <topology evidence="1">Single-pass membrane protein</topology>
    </subcellularLocation>
</comment>
<feature type="disulfide bond" evidence="12">
    <location>
        <begin position="51"/>
        <end position="78"/>
    </location>
</feature>
<evidence type="ECO:0000256" key="12">
    <source>
        <dbReference type="PROSITE-ProRule" id="PRU00059"/>
    </source>
</evidence>
<proteinExistence type="predicted"/>
<feature type="domain" description="Laminin EGF-like" evidence="17">
    <location>
        <begin position="880"/>
        <end position="931"/>
    </location>
</feature>
<organism evidence="18 19">
    <name type="scientific">Ditylenchus destructor</name>
    <dbReference type="NCBI Taxonomy" id="166010"/>
    <lineage>
        <taxon>Eukaryota</taxon>
        <taxon>Metazoa</taxon>
        <taxon>Ecdysozoa</taxon>
        <taxon>Nematoda</taxon>
        <taxon>Chromadorea</taxon>
        <taxon>Rhabditida</taxon>
        <taxon>Tylenchina</taxon>
        <taxon>Tylenchomorpha</taxon>
        <taxon>Sphaerularioidea</taxon>
        <taxon>Anguinidae</taxon>
        <taxon>Anguininae</taxon>
        <taxon>Ditylenchus</taxon>
    </lineage>
</organism>
<name>A0AAD4RBX9_9BILA</name>
<dbReference type="Pfam" id="PF24972">
    <property type="entry name" value="GBD_ATRN"/>
    <property type="match status" value="1"/>
</dbReference>
<evidence type="ECO:0000256" key="11">
    <source>
        <dbReference type="ARBA" id="ARBA00023292"/>
    </source>
</evidence>
<dbReference type="SUPFAM" id="SSF49854">
    <property type="entry name" value="Spermadhesin, CUB domain"/>
    <property type="match status" value="1"/>
</dbReference>
<evidence type="ECO:0000256" key="6">
    <source>
        <dbReference type="ARBA" id="ARBA00022737"/>
    </source>
</evidence>
<dbReference type="SUPFAM" id="SSF57196">
    <property type="entry name" value="EGF/Laminin"/>
    <property type="match status" value="1"/>
</dbReference>